<dbReference type="OrthoDB" id="9757939at2"/>
<comment type="caution">
    <text evidence="3">The sequence shown here is derived from an EMBL/GenBank/DDBJ whole genome shotgun (WGS) entry which is preliminary data.</text>
</comment>
<evidence type="ECO:0008006" key="5">
    <source>
        <dbReference type="Google" id="ProtNLM"/>
    </source>
</evidence>
<evidence type="ECO:0000259" key="2">
    <source>
        <dbReference type="Pfam" id="PF20736"/>
    </source>
</evidence>
<dbReference type="InterPro" id="IPR049046">
    <property type="entry name" value="Beta-AFase-like_GH127_middle"/>
</dbReference>
<dbReference type="InterPro" id="IPR012878">
    <property type="entry name" value="Beta-AFase-like_GH127_cat"/>
</dbReference>
<name>A0A2T5U5Q9_9SPHN</name>
<dbReference type="AlphaFoldDB" id="A0A2T5U5Q9"/>
<dbReference type="Pfam" id="PF20736">
    <property type="entry name" value="Glyco_hydro127M"/>
    <property type="match status" value="1"/>
</dbReference>
<dbReference type="InterPro" id="IPR006311">
    <property type="entry name" value="TAT_signal"/>
</dbReference>
<protein>
    <recommendedName>
        <fullName evidence="5">Secreted protein</fullName>
    </recommendedName>
</protein>
<feature type="domain" description="Non-reducing end beta-L-arabinofuranosidase-like GH127 catalytic" evidence="1">
    <location>
        <begin position="59"/>
        <end position="437"/>
    </location>
</feature>
<dbReference type="GeneID" id="91005887"/>
<dbReference type="PROSITE" id="PS51318">
    <property type="entry name" value="TAT"/>
    <property type="match status" value="1"/>
</dbReference>
<dbReference type="EMBL" id="QAYE01000004">
    <property type="protein sequence ID" value="PTW46856.1"/>
    <property type="molecule type" value="Genomic_DNA"/>
</dbReference>
<dbReference type="RefSeq" id="WP_107954166.1">
    <property type="nucleotide sequence ID" value="NZ_QAYE01000004.1"/>
</dbReference>
<dbReference type="Pfam" id="PF07944">
    <property type="entry name" value="Beta-AFase-like_GH127_cat"/>
    <property type="match status" value="1"/>
</dbReference>
<dbReference type="Proteomes" id="UP000244013">
    <property type="component" value="Unassembled WGS sequence"/>
</dbReference>
<gene>
    <name evidence="3" type="ORF">C8J25_104194</name>
</gene>
<feature type="domain" description="Non-reducing end beta-L-arabinofuranosidase-like GH127 middle" evidence="2">
    <location>
        <begin position="448"/>
        <end position="541"/>
    </location>
</feature>
<sequence>MVELCRGGQSRRKFLTGVATGALTVGSLSIGPQAFAFVPPEVVPATVPTATLQAFDLADVTLGEGPFLHAQRKTEAYLLALQPDRMLHNFRVNAGLAPKAPVYGGWESDPLWADINCHGHTLGHYLSACALAYRSTGDRRFKVRIDHIARELAACQAASGTGLVCAFPDGPALVAAHLRGDPITGVPWYTLHKVYAGLRDATLLADSDTARAVLLRLADWAVVASRPLSDAQFETMLDTEHGGMNEVFADLYTMTGTAEYRTMAERFSHKAILAPLAKSRDHLDGLHANTQVPKIIGFQRVWEVTGKPEYREASEFFWKTVALTRSFATGGHGDNEHFFPVADFAEHVLSAKGSETCCQHNMLKLTRALFLHDPQAGYADYYERTLYNGILASQDPDSGMATYFQGARPGYMKLYHTPENSFWCCTGTGMENHVKYRDSIYFHDDRALYVNLFVPSAVRWKDKDAVLTQVTAFPDAATTTLRWTLKRPAELTLKLRHPGWSRTAVVLVNGVEAVRSTSPGRYLELARGWRDGDTVELRLDMRAGVERSPAAPEIVAFTYGPLVMAGSFGREGLAPGSDIIVNERKYGEYNAAPFTPPTLAGDPDTIAQKMRAGDRPLEFTILAADRQPVRMVPYFRVAHERYATYWPIAPGLA</sequence>
<dbReference type="PANTHER" id="PTHR31151">
    <property type="entry name" value="PROLINE-TRNA LIGASE (DUF1680)"/>
    <property type="match status" value="1"/>
</dbReference>
<evidence type="ECO:0000259" key="1">
    <source>
        <dbReference type="Pfam" id="PF07944"/>
    </source>
</evidence>
<dbReference type="SUPFAM" id="SSF48208">
    <property type="entry name" value="Six-hairpin glycosidases"/>
    <property type="match status" value="1"/>
</dbReference>
<evidence type="ECO:0000313" key="4">
    <source>
        <dbReference type="Proteomes" id="UP000244013"/>
    </source>
</evidence>
<accession>A0A2T5U5Q9</accession>
<evidence type="ECO:0000313" key="3">
    <source>
        <dbReference type="EMBL" id="PTW46856.1"/>
    </source>
</evidence>
<proteinExistence type="predicted"/>
<organism evidence="3 4">
    <name type="scientific">Sphingomonas faeni</name>
    <dbReference type="NCBI Taxonomy" id="185950"/>
    <lineage>
        <taxon>Bacteria</taxon>
        <taxon>Pseudomonadati</taxon>
        <taxon>Pseudomonadota</taxon>
        <taxon>Alphaproteobacteria</taxon>
        <taxon>Sphingomonadales</taxon>
        <taxon>Sphingomonadaceae</taxon>
        <taxon>Sphingomonas</taxon>
    </lineage>
</organism>
<dbReference type="GO" id="GO:0005975">
    <property type="term" value="P:carbohydrate metabolic process"/>
    <property type="evidence" value="ECO:0007669"/>
    <property type="project" value="InterPro"/>
</dbReference>
<dbReference type="InterPro" id="IPR008928">
    <property type="entry name" value="6-hairpin_glycosidase_sf"/>
</dbReference>
<reference evidence="3 4" key="1">
    <citation type="submission" date="2018-04" db="EMBL/GenBank/DDBJ databases">
        <title>Genomic Encyclopedia of Type Strains, Phase III (KMG-III): the genomes of soil and plant-associated and newly described type strains.</title>
        <authorList>
            <person name="Whitman W."/>
        </authorList>
    </citation>
    <scope>NUCLEOTIDE SEQUENCE [LARGE SCALE GENOMIC DNA]</scope>
    <source>
        <strain evidence="3 4">MA-olki</strain>
    </source>
</reference>
<dbReference type="PANTHER" id="PTHR31151:SF0">
    <property type="entry name" value="PROLINE-TRNA LIGASE (DUF1680)"/>
    <property type="match status" value="1"/>
</dbReference>